<organism evidence="3 4">
    <name type="scientific">Venturia nashicola</name>
    <dbReference type="NCBI Taxonomy" id="86259"/>
    <lineage>
        <taxon>Eukaryota</taxon>
        <taxon>Fungi</taxon>
        <taxon>Dikarya</taxon>
        <taxon>Ascomycota</taxon>
        <taxon>Pezizomycotina</taxon>
        <taxon>Dothideomycetes</taxon>
        <taxon>Pleosporomycetidae</taxon>
        <taxon>Venturiales</taxon>
        <taxon>Venturiaceae</taxon>
        <taxon>Venturia</taxon>
    </lineage>
</organism>
<protein>
    <submittedName>
        <fullName evidence="3">Uncharacterized protein</fullName>
    </submittedName>
</protein>
<evidence type="ECO:0000256" key="1">
    <source>
        <dbReference type="SAM" id="MobiDB-lite"/>
    </source>
</evidence>
<reference evidence="3 4" key="1">
    <citation type="submission" date="2019-04" db="EMBL/GenBank/DDBJ databases">
        <title>High contiguity whole genome sequence and gene annotation resource for two Venturia nashicola isolates.</title>
        <authorList>
            <person name="Prokchorchik M."/>
            <person name="Won K."/>
            <person name="Lee Y."/>
            <person name="Choi E.D."/>
            <person name="Segonzac C."/>
            <person name="Sohn K.H."/>
        </authorList>
    </citation>
    <scope>NUCLEOTIDE SEQUENCE [LARGE SCALE GENOMIC DNA]</scope>
    <source>
        <strain evidence="3 4">PRI2</strain>
    </source>
</reference>
<keyword evidence="4" id="KW-1185">Reference proteome</keyword>
<accession>A0A4Z1P7S7</accession>
<evidence type="ECO:0000256" key="2">
    <source>
        <dbReference type="SAM" id="SignalP"/>
    </source>
</evidence>
<comment type="caution">
    <text evidence="3">The sequence shown here is derived from an EMBL/GenBank/DDBJ whole genome shotgun (WGS) entry which is preliminary data.</text>
</comment>
<name>A0A4Z1P7S7_9PEZI</name>
<keyword evidence="2" id="KW-0732">Signal</keyword>
<feature type="signal peptide" evidence="2">
    <location>
        <begin position="1"/>
        <end position="26"/>
    </location>
</feature>
<feature type="compositionally biased region" description="Basic and acidic residues" evidence="1">
    <location>
        <begin position="417"/>
        <end position="426"/>
    </location>
</feature>
<feature type="compositionally biased region" description="Polar residues" evidence="1">
    <location>
        <begin position="401"/>
        <end position="411"/>
    </location>
</feature>
<evidence type="ECO:0000313" key="3">
    <source>
        <dbReference type="EMBL" id="TID20581.1"/>
    </source>
</evidence>
<dbReference type="AlphaFoldDB" id="A0A4Z1P7S7"/>
<dbReference type="EMBL" id="SNSC02000010">
    <property type="protein sequence ID" value="TID20581.1"/>
    <property type="molecule type" value="Genomic_DNA"/>
</dbReference>
<dbReference type="Proteomes" id="UP000298493">
    <property type="component" value="Unassembled WGS sequence"/>
</dbReference>
<feature type="region of interest" description="Disordered" evidence="1">
    <location>
        <begin position="385"/>
        <end position="454"/>
    </location>
</feature>
<gene>
    <name evidence="3" type="ORF">E6O75_ATG05345</name>
</gene>
<feature type="region of interest" description="Disordered" evidence="1">
    <location>
        <begin position="466"/>
        <end position="487"/>
    </location>
</feature>
<sequence>MAPPSTRDVVITGLLAFVCMADLVRGKSMSGTVTLVTWTYNASSTIATTVDINTNGTGTAYAFACNAATQSYNQATSTFMMDRSTAVFPTFTTSYEYTSAFWDTYTVDCQNITHAHGTTPLSSYVYYNTTTFINYTSTASSTYPGPSPSCRIEPDDCKAVQSSFSKENAAFNKFTSLYTPPYDVVNPPVTPACSTVCTAKPMCMIKGDHVKVIYWPVTTTGANSCRSNGTTVPPTVTGIQTIQALGTTFTSPSVYLSFQSLSAYDWGCYKKIGEGVSNTIIALPPESLSSAVGWHLGRSAVPYNLADLNGYVSSAAFFRMQGYDWSGPRMTIFDDLYSPSVWMPDAVLTMRPEWSTCVISDFGVNDPPLALNSVEFLTLEAPAAPTVTSKPDNATPVAMPSYTNAPQTTPPALQDQDPSRGQDSPKENLPATEPATEPAGNDSVPPGPTSATSYANIGDIIASVIGYTKPEPPEPEPPEPQPPEPQPATAITITTVKIITIVSNGFVDGDKTMPVSALLPSAQIPPTFVDPQLHTNSSGSTPSAQIPPTFVDPQLHTNSSGSTYVIIAGSPVYVGSSIVVGSHNVKVDSTGIIVDGTQTVSYATAPTIAAGTAQAIEYQVAATTDPSGQTVVVVGNQTLSVAGSAMTIDGHTLSAQSNGIVVDGNGTTIPYATATATGLDGVTGSNETNTTSSTSSIAYSTDSEFAPSVAASPKSKSSASYLQASRSLTVKHFIFVIGVLYGLR</sequence>
<proteinExistence type="predicted"/>
<dbReference type="STRING" id="86259.A0A4Z1P7S7"/>
<evidence type="ECO:0000313" key="4">
    <source>
        <dbReference type="Proteomes" id="UP000298493"/>
    </source>
</evidence>
<feature type="chain" id="PRO_5021240580" evidence="2">
    <location>
        <begin position="27"/>
        <end position="744"/>
    </location>
</feature>